<protein>
    <submittedName>
        <fullName evidence="1">Uncharacterized protein</fullName>
    </submittedName>
</protein>
<organism evidence="1">
    <name type="scientific">Salix viminalis</name>
    <name type="common">Common osier</name>
    <name type="synonym">Basket willow</name>
    <dbReference type="NCBI Taxonomy" id="40686"/>
    <lineage>
        <taxon>Eukaryota</taxon>
        <taxon>Viridiplantae</taxon>
        <taxon>Streptophyta</taxon>
        <taxon>Embryophyta</taxon>
        <taxon>Tracheophyta</taxon>
        <taxon>Spermatophyta</taxon>
        <taxon>Magnoliopsida</taxon>
        <taxon>eudicotyledons</taxon>
        <taxon>Gunneridae</taxon>
        <taxon>Pentapetalae</taxon>
        <taxon>rosids</taxon>
        <taxon>fabids</taxon>
        <taxon>Malpighiales</taxon>
        <taxon>Salicaceae</taxon>
        <taxon>Saliceae</taxon>
        <taxon>Salix</taxon>
    </lineage>
</organism>
<gene>
    <name evidence="1" type="ORF">SVIM_LOCUS351661</name>
</gene>
<accession>A0A6N2MC36</accession>
<dbReference type="EMBL" id="CAADRP010001773">
    <property type="protein sequence ID" value="VFU51776.1"/>
    <property type="molecule type" value="Genomic_DNA"/>
</dbReference>
<reference evidence="1" key="1">
    <citation type="submission" date="2019-03" db="EMBL/GenBank/DDBJ databases">
        <authorList>
            <person name="Mank J."/>
            <person name="Almeida P."/>
        </authorList>
    </citation>
    <scope>NUCLEOTIDE SEQUENCE</scope>
    <source>
        <strain evidence="1">78183</strain>
    </source>
</reference>
<evidence type="ECO:0000313" key="1">
    <source>
        <dbReference type="EMBL" id="VFU51776.1"/>
    </source>
</evidence>
<proteinExistence type="predicted"/>
<dbReference type="AlphaFoldDB" id="A0A6N2MC36"/>
<name>A0A6N2MC36_SALVM</name>
<sequence>MLSCLAGCMALSLQVDSEVNRITLGKGKGEHCNAITVYKGKVQQLAQWFGQVLGERSFAEFGRSCELPDAKMLLSILAL</sequence>